<accession>A0A1Z1MBG1</accession>
<dbReference type="HAMAP" id="MF_01161">
    <property type="entry name" value="tRNA_Ile_lys_synt"/>
    <property type="match status" value="1"/>
</dbReference>
<keyword evidence="4 6" id="KW-0067">ATP-binding</keyword>
<evidence type="ECO:0000313" key="8">
    <source>
        <dbReference type="EMBL" id="ARW63263.1"/>
    </source>
</evidence>
<dbReference type="InterPro" id="IPR014729">
    <property type="entry name" value="Rossmann-like_a/b/a_fold"/>
</dbReference>
<keyword evidence="8" id="KW-0934">Plastid</keyword>
<evidence type="ECO:0000259" key="7">
    <source>
        <dbReference type="Pfam" id="PF01171"/>
    </source>
</evidence>
<dbReference type="Pfam" id="PF01171">
    <property type="entry name" value="ATP_bind_3"/>
    <property type="match status" value="1"/>
</dbReference>
<keyword evidence="8" id="KW-0150">Chloroplast</keyword>
<gene>
    <name evidence="6 8" type="primary">tilS</name>
</gene>
<dbReference type="EC" id="6.3.4.19" evidence="6"/>
<geneLocation type="chloroplast" evidence="8"/>
<reference evidence="8" key="1">
    <citation type="journal article" date="2017" name="J. Phycol.">
        <title>Analysis of chloroplast genomes and a supermatrix inform reclassification of the Rhodomelaceae (Rhodophyta).</title>
        <authorList>
            <person name="Diaz-Tapia P."/>
            <person name="Maggs C.A."/>
            <person name="West J.A."/>
            <person name="Verbruggen H."/>
        </authorList>
    </citation>
    <scope>NUCLEOTIDE SEQUENCE</scope>
    <source>
        <strain evidence="8">PD547</strain>
    </source>
</reference>
<dbReference type="GO" id="GO:0032267">
    <property type="term" value="F:tRNA(Ile)-lysidine synthase activity"/>
    <property type="evidence" value="ECO:0007669"/>
    <property type="project" value="UniProtKB-EC"/>
</dbReference>
<name>A0A1Z1MBG1_9FLOR</name>
<evidence type="ECO:0000256" key="2">
    <source>
        <dbReference type="ARBA" id="ARBA00022694"/>
    </source>
</evidence>
<organism evidence="8">
    <name type="scientific">Polysiphonia elongata</name>
    <dbReference type="NCBI Taxonomy" id="159753"/>
    <lineage>
        <taxon>Eukaryota</taxon>
        <taxon>Rhodophyta</taxon>
        <taxon>Florideophyceae</taxon>
        <taxon>Rhodymeniophycidae</taxon>
        <taxon>Ceramiales</taxon>
        <taxon>Rhodomelaceae</taxon>
        <taxon>Polysiphonioideae</taxon>
        <taxon>Polysiphonia</taxon>
    </lineage>
</organism>
<dbReference type="PANTHER" id="PTHR43033">
    <property type="entry name" value="TRNA(ILE)-LYSIDINE SYNTHASE-RELATED"/>
    <property type="match status" value="1"/>
</dbReference>
<dbReference type="RefSeq" id="YP_009394701.1">
    <property type="nucleotide sequence ID" value="NC_035274.1"/>
</dbReference>
<proteinExistence type="inferred from homology"/>
<comment type="function">
    <text evidence="6">Ligates lysine onto the cytidine present at position 34 of the AUA codon-specific tRNA(Ile) that contains the anticodon CAU, in an ATP-dependent manner. Cytidine is converted to lysidine, thus changing the amino acid specificity of the tRNA from methionine to isoleucine.</text>
</comment>
<dbReference type="CDD" id="cd01992">
    <property type="entry name" value="TilS_N"/>
    <property type="match status" value="1"/>
</dbReference>
<keyword evidence="2 6" id="KW-0819">tRNA processing</keyword>
<evidence type="ECO:0000256" key="5">
    <source>
        <dbReference type="ARBA" id="ARBA00048539"/>
    </source>
</evidence>
<comment type="catalytic activity">
    <reaction evidence="5 6">
        <text>cytidine(34) in tRNA(Ile2) + L-lysine + ATP = lysidine(34) in tRNA(Ile2) + AMP + diphosphate + H(+)</text>
        <dbReference type="Rhea" id="RHEA:43744"/>
        <dbReference type="Rhea" id="RHEA-COMP:10625"/>
        <dbReference type="Rhea" id="RHEA-COMP:10670"/>
        <dbReference type="ChEBI" id="CHEBI:15378"/>
        <dbReference type="ChEBI" id="CHEBI:30616"/>
        <dbReference type="ChEBI" id="CHEBI:32551"/>
        <dbReference type="ChEBI" id="CHEBI:33019"/>
        <dbReference type="ChEBI" id="CHEBI:82748"/>
        <dbReference type="ChEBI" id="CHEBI:83665"/>
        <dbReference type="ChEBI" id="CHEBI:456215"/>
        <dbReference type="EC" id="6.3.4.19"/>
    </reaction>
</comment>
<dbReference type="GeneID" id="33356606"/>
<dbReference type="GO" id="GO:0006400">
    <property type="term" value="P:tRNA modification"/>
    <property type="evidence" value="ECO:0007669"/>
    <property type="project" value="UniProtKB-UniRule"/>
</dbReference>
<evidence type="ECO:0000256" key="6">
    <source>
        <dbReference type="HAMAP-Rule" id="MF_01161"/>
    </source>
</evidence>
<feature type="binding site" evidence="6">
    <location>
        <begin position="30"/>
        <end position="35"/>
    </location>
    <ligand>
        <name>ATP</name>
        <dbReference type="ChEBI" id="CHEBI:30616"/>
    </ligand>
</feature>
<keyword evidence="3 6" id="KW-0547">Nucleotide-binding</keyword>
<comment type="subcellular location">
    <subcellularLocation>
        <location evidence="6">Plastid</location>
        <location evidence="6">Chloroplast</location>
    </subcellularLocation>
</comment>
<dbReference type="InterPro" id="IPR012094">
    <property type="entry name" value="tRNA_Ile_lys_synt"/>
</dbReference>
<sequence length="327" mass="39148">MSYQIVHSLTKLVKNFIKKQSINSILVAISGGQDSILLISLLNELILQSNDQLKISYIYIDHQWKYNSKLQVEHLTNYLKSRNKNITVYQIYQTTKSENDCRKQRYHIIQQHAVKYRYNLVITGHNSSDKVETFFQNINRKSGIEGISSPVVNNNIGYNLFLLRPLLSINKNSIYKLCKKLNLPIWSDNTNYIYKINRNRIRHELLPYIKNFLNTKIESNLIYSIKNYYYENEYIKQNANKIYLTYKHRYKVAINYKKLSKQHIILQIKSLQMFYSYNLNLNLHHAIIEKIIHVTNKKFNKKTLLFNDKNYLYLLNQKWLYVEAKSR</sequence>
<dbReference type="InterPro" id="IPR011063">
    <property type="entry name" value="TilS/TtcA_N"/>
</dbReference>
<evidence type="ECO:0000256" key="4">
    <source>
        <dbReference type="ARBA" id="ARBA00022840"/>
    </source>
</evidence>
<dbReference type="SUPFAM" id="SSF52402">
    <property type="entry name" value="Adenine nucleotide alpha hydrolases-like"/>
    <property type="match status" value="1"/>
</dbReference>
<comment type="domain">
    <text evidence="6">The N-terminal region contains the highly conserved SGGXDS motif, predicted to be a P-loop motif involved in ATP binding.</text>
</comment>
<keyword evidence="1 6" id="KW-0436">Ligase</keyword>
<protein>
    <recommendedName>
        <fullName evidence="6">tRNA(Ile)-lysidine synthase, chloroplastic</fullName>
        <ecNumber evidence="6">6.3.4.19</ecNumber>
    </recommendedName>
    <alternativeName>
        <fullName evidence="6">tRNA(Ile)-2-lysyl-cytidine synthase</fullName>
    </alternativeName>
    <alternativeName>
        <fullName evidence="6">tRNA(Ile)-lysidine synthetase</fullName>
    </alternativeName>
</protein>
<dbReference type="NCBIfam" id="TIGR02432">
    <property type="entry name" value="lysidine_TilS_N"/>
    <property type="match status" value="1"/>
</dbReference>
<dbReference type="AlphaFoldDB" id="A0A1Z1MBG1"/>
<feature type="domain" description="tRNA(Ile)-lysidine/2-thiocytidine synthase N-terminal" evidence="7">
    <location>
        <begin position="25"/>
        <end position="204"/>
    </location>
</feature>
<dbReference type="PANTHER" id="PTHR43033:SF1">
    <property type="entry name" value="TRNA(ILE)-LYSIDINE SYNTHASE-RELATED"/>
    <property type="match status" value="1"/>
</dbReference>
<dbReference type="GO" id="GO:0005524">
    <property type="term" value="F:ATP binding"/>
    <property type="evidence" value="ECO:0007669"/>
    <property type="project" value="UniProtKB-UniRule"/>
</dbReference>
<dbReference type="GO" id="GO:0009507">
    <property type="term" value="C:chloroplast"/>
    <property type="evidence" value="ECO:0007669"/>
    <property type="project" value="UniProtKB-SubCell"/>
</dbReference>
<evidence type="ECO:0000256" key="1">
    <source>
        <dbReference type="ARBA" id="ARBA00022598"/>
    </source>
</evidence>
<dbReference type="EMBL" id="MF101427">
    <property type="protein sequence ID" value="ARW63263.1"/>
    <property type="molecule type" value="Genomic_DNA"/>
</dbReference>
<dbReference type="InterPro" id="IPR012795">
    <property type="entry name" value="tRNA_Ile_lys_synt_N"/>
</dbReference>
<comment type="similarity">
    <text evidence="6">Belongs to the tRNA(Ile)-lysidine synthase family.</text>
</comment>
<evidence type="ECO:0000256" key="3">
    <source>
        <dbReference type="ARBA" id="ARBA00022741"/>
    </source>
</evidence>
<dbReference type="Gene3D" id="3.40.50.620">
    <property type="entry name" value="HUPs"/>
    <property type="match status" value="1"/>
</dbReference>